<protein>
    <submittedName>
        <fullName evidence="1">Uncharacterized protein</fullName>
    </submittedName>
</protein>
<evidence type="ECO:0000313" key="2">
    <source>
        <dbReference type="Proteomes" id="UP000467006"/>
    </source>
</evidence>
<dbReference type="KEGG" id="mdu:MDUV_30020"/>
<dbReference type="Proteomes" id="UP000467006">
    <property type="component" value="Chromosome"/>
</dbReference>
<gene>
    <name evidence="1" type="ORF">MDUV_30020</name>
</gene>
<evidence type="ECO:0000313" key="1">
    <source>
        <dbReference type="EMBL" id="BBX18142.1"/>
    </source>
</evidence>
<dbReference type="OrthoDB" id="4381663at2"/>
<reference evidence="1 2" key="1">
    <citation type="journal article" date="2019" name="Emerg. Microbes Infect.">
        <title>Comprehensive subspecies identification of 175 nontuberculous mycobacteria species based on 7547 genomic profiles.</title>
        <authorList>
            <person name="Matsumoto Y."/>
            <person name="Kinjo T."/>
            <person name="Motooka D."/>
            <person name="Nabeya D."/>
            <person name="Jung N."/>
            <person name="Uechi K."/>
            <person name="Horii T."/>
            <person name="Iida T."/>
            <person name="Fujita J."/>
            <person name="Nakamura S."/>
        </authorList>
    </citation>
    <scope>NUCLEOTIDE SEQUENCE [LARGE SCALE GENOMIC DNA]</scope>
    <source>
        <strain evidence="1 2">JCM 6396</strain>
    </source>
</reference>
<proteinExistence type="predicted"/>
<organism evidence="1 2">
    <name type="scientific">Mycolicibacterium duvalii</name>
    <dbReference type="NCBI Taxonomy" id="39688"/>
    <lineage>
        <taxon>Bacteria</taxon>
        <taxon>Bacillati</taxon>
        <taxon>Actinomycetota</taxon>
        <taxon>Actinomycetes</taxon>
        <taxon>Mycobacteriales</taxon>
        <taxon>Mycobacteriaceae</taxon>
        <taxon>Mycolicibacterium</taxon>
    </lineage>
</organism>
<dbReference type="RefSeq" id="WP_098005299.1">
    <property type="nucleotide sequence ID" value="NZ_AP022563.1"/>
</dbReference>
<dbReference type="EMBL" id="AP022563">
    <property type="protein sequence ID" value="BBX18142.1"/>
    <property type="molecule type" value="Genomic_DNA"/>
</dbReference>
<keyword evidence="2" id="KW-1185">Reference proteome</keyword>
<sequence>MTVDSERDAAVPNSAQVDAAGSEPEGESTIEETSAAKDVPQREKSRRVQLSVSLRGAVTSVVIVVLVGAIGVLSWLYVGARSQLDEEARQSENNVHAEKIALQYAGEAAAMNYQDLNAWKDRLVAGTSPELKDKLSEAATSMEQILVPLQWNSTAHPLAAKVRTVTDGAYVVDAFVSVLTKTAQAPEPLQSTATYSVTIDSNKDWQITDVGGVGDALAPK</sequence>
<dbReference type="AlphaFoldDB" id="A0A7I7K437"/>
<name>A0A7I7K437_9MYCO</name>
<accession>A0A7I7K437</accession>